<dbReference type="InterPro" id="IPR012296">
    <property type="entry name" value="Nuclease_put_TT1808"/>
</dbReference>
<dbReference type="InterPro" id="IPR008538">
    <property type="entry name" value="Uma2"/>
</dbReference>
<dbReference type="Proteomes" id="UP000003959">
    <property type="component" value="Unassembled WGS sequence"/>
</dbReference>
<dbReference type="Pfam" id="PF05685">
    <property type="entry name" value="Uma2"/>
    <property type="match status" value="1"/>
</dbReference>
<reference evidence="3" key="1">
    <citation type="journal article" date="2011" name="Proc. Natl. Acad. Sci. U.S.A.">
        <title>Genomic insights into the physiology and ecology of the marine filamentous cyanobacterium Lyngbya majuscula.</title>
        <authorList>
            <person name="Jones A.C."/>
            <person name="Monroe E.A."/>
            <person name="Podell S."/>
            <person name="Hess W.R."/>
            <person name="Klages S."/>
            <person name="Esquenazi E."/>
            <person name="Niessen S."/>
            <person name="Hoover H."/>
            <person name="Rothmann M."/>
            <person name="Lasken R.S."/>
            <person name="Yates J.R.III."/>
            <person name="Reinhardt R."/>
            <person name="Kube M."/>
            <person name="Burkart M.D."/>
            <person name="Allen E.E."/>
            <person name="Dorrestein P.C."/>
            <person name="Gerwick W.H."/>
            <person name="Gerwick L."/>
        </authorList>
    </citation>
    <scope>NUCLEOTIDE SEQUENCE [LARGE SCALE GENOMIC DNA]</scope>
    <source>
        <strain evidence="3">3L</strain>
    </source>
</reference>
<sequence length="228" mass="27126">MYDLPSEDPEEPGLPDEFHDFQPQLLRETCQPPNYPREEMFIGTDLNLYYDSRHSLWHKRPDWFLVLGVTPAQQQQDLRWSYVVWQEGIAPFLVVELLSPGTEAEDLGQTLRSANKPPTKWQAYEQYMRIPYYVVFDRYDNQLQVFQLMPIQYQAVELSEPKFWFPRLELGLGVWQGKYQETEGLWLRWYDEAGNWIPTSAERAEQEHQRAERLAERLRSLGVNPDDL</sequence>
<dbReference type="SUPFAM" id="SSF52980">
    <property type="entry name" value="Restriction endonuclease-like"/>
    <property type="match status" value="1"/>
</dbReference>
<keyword evidence="3" id="KW-1185">Reference proteome</keyword>
<feature type="domain" description="Putative restriction endonuclease" evidence="1">
    <location>
        <begin position="37"/>
        <end position="164"/>
    </location>
</feature>
<organism evidence="2 3">
    <name type="scientific">Moorena producens 3L</name>
    <dbReference type="NCBI Taxonomy" id="489825"/>
    <lineage>
        <taxon>Bacteria</taxon>
        <taxon>Bacillati</taxon>
        <taxon>Cyanobacteriota</taxon>
        <taxon>Cyanophyceae</taxon>
        <taxon>Coleofasciculales</taxon>
        <taxon>Coleofasciculaceae</taxon>
        <taxon>Moorena</taxon>
    </lineage>
</organism>
<protein>
    <recommendedName>
        <fullName evidence="1">Putative restriction endonuclease domain-containing protein</fullName>
    </recommendedName>
</protein>
<dbReference type="EMBL" id="GL890953">
    <property type="protein sequence ID" value="EGJ30454.1"/>
    <property type="molecule type" value="Genomic_DNA"/>
</dbReference>
<dbReference type="CDD" id="cd06260">
    <property type="entry name" value="DUF820-like"/>
    <property type="match status" value="1"/>
</dbReference>
<dbReference type="PANTHER" id="PTHR33352:SF3">
    <property type="entry name" value="SLR1612 PROTEIN"/>
    <property type="match status" value="1"/>
</dbReference>
<dbReference type="AlphaFoldDB" id="F4XY57"/>
<proteinExistence type="predicted"/>
<gene>
    <name evidence="2" type="ORF">LYNGBM3L_50140</name>
</gene>
<dbReference type="OrthoDB" id="453897at2"/>
<accession>F4XY57</accession>
<dbReference type="Gene3D" id="3.90.1570.10">
    <property type="entry name" value="tt1808, chain A"/>
    <property type="match status" value="1"/>
</dbReference>
<dbReference type="InterPro" id="IPR011335">
    <property type="entry name" value="Restrct_endonuc-II-like"/>
</dbReference>
<name>F4XY57_9CYAN</name>
<dbReference type="PANTHER" id="PTHR33352">
    <property type="entry name" value="SLR1095 PROTEIN"/>
    <property type="match status" value="1"/>
</dbReference>
<evidence type="ECO:0000313" key="3">
    <source>
        <dbReference type="Proteomes" id="UP000003959"/>
    </source>
</evidence>
<dbReference type="HOGENOM" id="CLU_075279_2_1_3"/>
<evidence type="ECO:0000259" key="1">
    <source>
        <dbReference type="Pfam" id="PF05685"/>
    </source>
</evidence>
<dbReference type="eggNOG" id="COG4636">
    <property type="taxonomic scope" value="Bacteria"/>
</dbReference>
<evidence type="ECO:0000313" key="2">
    <source>
        <dbReference type="EMBL" id="EGJ30454.1"/>
    </source>
</evidence>